<proteinExistence type="predicted"/>
<feature type="compositionally biased region" description="Acidic residues" evidence="1">
    <location>
        <begin position="97"/>
        <end position="115"/>
    </location>
</feature>
<gene>
    <name evidence="2" type="ORF">Tci_001700</name>
</gene>
<evidence type="ECO:0000313" key="2">
    <source>
        <dbReference type="EMBL" id="GEU29722.1"/>
    </source>
</evidence>
<sequence>MSSDSESFKVTYTSIALHGDPLPWAVEFLDSRSLTHQRLHQHHQITCLALRSQSKHRLCQIMFHIDSTSRYVADLDPEEDPEEESEEGLVDYSANGVDDDDDDDPSDDDEDEEAKEEEHQALADFFIAPIVDPVPSFEET</sequence>
<comment type="caution">
    <text evidence="2">The sequence shown here is derived from an EMBL/GenBank/DDBJ whole genome shotgun (WGS) entry which is preliminary data.</text>
</comment>
<name>A0A699GKA7_TANCI</name>
<dbReference type="AlphaFoldDB" id="A0A699GKA7"/>
<organism evidence="2">
    <name type="scientific">Tanacetum cinerariifolium</name>
    <name type="common">Dalmatian daisy</name>
    <name type="synonym">Chrysanthemum cinerariifolium</name>
    <dbReference type="NCBI Taxonomy" id="118510"/>
    <lineage>
        <taxon>Eukaryota</taxon>
        <taxon>Viridiplantae</taxon>
        <taxon>Streptophyta</taxon>
        <taxon>Embryophyta</taxon>
        <taxon>Tracheophyta</taxon>
        <taxon>Spermatophyta</taxon>
        <taxon>Magnoliopsida</taxon>
        <taxon>eudicotyledons</taxon>
        <taxon>Gunneridae</taxon>
        <taxon>Pentapetalae</taxon>
        <taxon>asterids</taxon>
        <taxon>campanulids</taxon>
        <taxon>Asterales</taxon>
        <taxon>Asteraceae</taxon>
        <taxon>Asteroideae</taxon>
        <taxon>Anthemideae</taxon>
        <taxon>Anthemidinae</taxon>
        <taxon>Tanacetum</taxon>
    </lineage>
</organism>
<reference evidence="2" key="1">
    <citation type="journal article" date="2019" name="Sci. Rep.">
        <title>Draft genome of Tanacetum cinerariifolium, the natural source of mosquito coil.</title>
        <authorList>
            <person name="Yamashiro T."/>
            <person name="Shiraishi A."/>
            <person name="Satake H."/>
            <person name="Nakayama K."/>
        </authorList>
    </citation>
    <scope>NUCLEOTIDE SEQUENCE</scope>
</reference>
<dbReference type="EMBL" id="BKCJ010000093">
    <property type="protein sequence ID" value="GEU29722.1"/>
    <property type="molecule type" value="Genomic_DNA"/>
</dbReference>
<feature type="region of interest" description="Disordered" evidence="1">
    <location>
        <begin position="70"/>
        <end position="140"/>
    </location>
</feature>
<feature type="compositionally biased region" description="Acidic residues" evidence="1">
    <location>
        <begin position="75"/>
        <end position="89"/>
    </location>
</feature>
<accession>A0A699GKA7</accession>
<evidence type="ECO:0000256" key="1">
    <source>
        <dbReference type="SAM" id="MobiDB-lite"/>
    </source>
</evidence>
<protein>
    <submittedName>
        <fullName evidence="2">Uncharacterized protein</fullName>
    </submittedName>
</protein>